<keyword evidence="3" id="KW-1185">Reference proteome</keyword>
<feature type="transmembrane region" description="Helical" evidence="1">
    <location>
        <begin position="188"/>
        <end position="207"/>
    </location>
</feature>
<dbReference type="Pfam" id="PF12412">
    <property type="entry name" value="DUF3667"/>
    <property type="match status" value="1"/>
</dbReference>
<keyword evidence="1" id="KW-1133">Transmembrane helix</keyword>
<proteinExistence type="predicted"/>
<accession>A0ABU1Y0T3</accession>
<sequence>MTGTDAATHCPNCGAPLQGAYCAACGQPRLRDADRRFLHLMRQFFGALTNLDNRVWRSIRALFFRPGLLSADYIAGRRARWLPPISLFVIANLLFFLAPPLSDFTLPFDDQVPGALSLAARDNVDRLSPATRARIEQWPGQLHSRLTAGWVQARVAKRDSAARARTDGRAGYTVADYARAYDARAVPISKLLIILHVPFLALVLASAFRRRPLYFAEHLIVALHLFTFYVLLIQLVVGPLGYLERAVSGGWSAAFDTVWRTVVLTLMLAYSAVAIRRVYATPWWRAGLTAAALLVVLLAANFVVYRAVQFVAVFAIT</sequence>
<feature type="transmembrane region" description="Helical" evidence="1">
    <location>
        <begin position="81"/>
        <end position="98"/>
    </location>
</feature>
<reference evidence="2 3" key="1">
    <citation type="submission" date="2023-07" db="EMBL/GenBank/DDBJ databases">
        <title>Sorghum-associated microbial communities from plants grown in Nebraska, USA.</title>
        <authorList>
            <person name="Schachtman D."/>
        </authorList>
    </citation>
    <scope>NUCLEOTIDE SEQUENCE [LARGE SCALE GENOMIC DNA]</scope>
    <source>
        <strain evidence="2 3">4099</strain>
    </source>
</reference>
<keyword evidence="1" id="KW-0812">Transmembrane</keyword>
<comment type="caution">
    <text evidence="2">The sequence shown here is derived from an EMBL/GenBank/DDBJ whole genome shotgun (WGS) entry which is preliminary data.</text>
</comment>
<gene>
    <name evidence="2" type="ORF">J2W68_003388</name>
</gene>
<keyword evidence="1" id="KW-0472">Membrane</keyword>
<dbReference type="RefSeq" id="WP_310238212.1">
    <property type="nucleotide sequence ID" value="NZ_JAVDWO010000017.1"/>
</dbReference>
<feature type="transmembrane region" description="Helical" evidence="1">
    <location>
        <begin position="257"/>
        <end position="275"/>
    </location>
</feature>
<evidence type="ECO:0000256" key="1">
    <source>
        <dbReference type="SAM" id="Phobius"/>
    </source>
</evidence>
<dbReference type="Proteomes" id="UP001256588">
    <property type="component" value="Unassembled WGS sequence"/>
</dbReference>
<feature type="transmembrane region" description="Helical" evidence="1">
    <location>
        <begin position="219"/>
        <end position="237"/>
    </location>
</feature>
<dbReference type="EMBL" id="JAVDWO010000017">
    <property type="protein sequence ID" value="MDR7194640.1"/>
    <property type="molecule type" value="Genomic_DNA"/>
</dbReference>
<evidence type="ECO:0008006" key="4">
    <source>
        <dbReference type="Google" id="ProtNLM"/>
    </source>
</evidence>
<dbReference type="InterPro" id="IPR022134">
    <property type="entry name" value="DUF3667"/>
</dbReference>
<evidence type="ECO:0000313" key="3">
    <source>
        <dbReference type="Proteomes" id="UP001256588"/>
    </source>
</evidence>
<organism evidence="2 3">
    <name type="scientific">Luteimonas terrae</name>
    <dbReference type="NCBI Taxonomy" id="1530191"/>
    <lineage>
        <taxon>Bacteria</taxon>
        <taxon>Pseudomonadati</taxon>
        <taxon>Pseudomonadota</taxon>
        <taxon>Gammaproteobacteria</taxon>
        <taxon>Lysobacterales</taxon>
        <taxon>Lysobacteraceae</taxon>
        <taxon>Luteimonas</taxon>
    </lineage>
</organism>
<evidence type="ECO:0000313" key="2">
    <source>
        <dbReference type="EMBL" id="MDR7194640.1"/>
    </source>
</evidence>
<feature type="transmembrane region" description="Helical" evidence="1">
    <location>
        <begin position="287"/>
        <end position="308"/>
    </location>
</feature>
<name>A0ABU1Y0T3_9GAMM</name>
<protein>
    <recommendedName>
        <fullName evidence="4">DUF3667 domain-containing protein</fullName>
    </recommendedName>
</protein>